<dbReference type="Gene3D" id="3.40.630.10">
    <property type="entry name" value="Zn peptidases"/>
    <property type="match status" value="1"/>
</dbReference>
<keyword evidence="4" id="KW-0378">Hydrolase</keyword>
<dbReference type="Proteomes" id="UP001234343">
    <property type="component" value="Unassembled WGS sequence"/>
</dbReference>
<proteinExistence type="inferred from homology"/>
<comment type="caution">
    <text evidence="9">The sequence shown here is derived from an EMBL/GenBank/DDBJ whole genome shotgun (WGS) entry which is preliminary data.</text>
</comment>
<evidence type="ECO:0000256" key="2">
    <source>
        <dbReference type="ARBA" id="ARBA00005988"/>
    </source>
</evidence>
<dbReference type="Pfam" id="PF00246">
    <property type="entry name" value="Peptidase_M14"/>
    <property type="match status" value="1"/>
</dbReference>
<organism evidence="9 10">
    <name type="scientific">Alteromonas arenosi</name>
    <dbReference type="NCBI Taxonomy" id="3055817"/>
    <lineage>
        <taxon>Bacteria</taxon>
        <taxon>Pseudomonadati</taxon>
        <taxon>Pseudomonadota</taxon>
        <taxon>Gammaproteobacteria</taxon>
        <taxon>Alteromonadales</taxon>
        <taxon>Alteromonadaceae</taxon>
        <taxon>Alteromonas/Salinimonas group</taxon>
        <taxon>Alteromonas</taxon>
    </lineage>
</organism>
<evidence type="ECO:0000256" key="6">
    <source>
        <dbReference type="ARBA" id="ARBA00023049"/>
    </source>
</evidence>
<gene>
    <name evidence="9" type="ORF">QTP81_13055</name>
</gene>
<evidence type="ECO:0000256" key="7">
    <source>
        <dbReference type="PROSITE-ProRule" id="PRU01379"/>
    </source>
</evidence>
<keyword evidence="5" id="KW-0862">Zinc</keyword>
<keyword evidence="3" id="KW-0645">Protease</keyword>
<evidence type="ECO:0000256" key="3">
    <source>
        <dbReference type="ARBA" id="ARBA00022670"/>
    </source>
</evidence>
<dbReference type="SUPFAM" id="SSF53187">
    <property type="entry name" value="Zn-dependent exopeptidases"/>
    <property type="match status" value="1"/>
</dbReference>
<evidence type="ECO:0000313" key="10">
    <source>
        <dbReference type="Proteomes" id="UP001234343"/>
    </source>
</evidence>
<evidence type="ECO:0000256" key="1">
    <source>
        <dbReference type="ARBA" id="ARBA00001947"/>
    </source>
</evidence>
<reference evidence="9 10" key="1">
    <citation type="submission" date="2023-06" db="EMBL/GenBank/DDBJ databases">
        <title>Alteromonas sp. ASW11-36 isolated from intertidal sand.</title>
        <authorList>
            <person name="Li Y."/>
        </authorList>
    </citation>
    <scope>NUCLEOTIDE SEQUENCE [LARGE SCALE GENOMIC DNA]</scope>
    <source>
        <strain evidence="9 10">ASW11-36</strain>
    </source>
</reference>
<comment type="caution">
    <text evidence="7">Lacks conserved residue(s) required for the propagation of feature annotation.</text>
</comment>
<dbReference type="PROSITE" id="PS52035">
    <property type="entry name" value="PEPTIDASE_M14"/>
    <property type="match status" value="1"/>
</dbReference>
<evidence type="ECO:0000256" key="5">
    <source>
        <dbReference type="ARBA" id="ARBA00022833"/>
    </source>
</evidence>
<keyword evidence="10" id="KW-1185">Reference proteome</keyword>
<evidence type="ECO:0000313" key="9">
    <source>
        <dbReference type="EMBL" id="MDM7861524.1"/>
    </source>
</evidence>
<dbReference type="SMART" id="SM00631">
    <property type="entry name" value="Zn_pept"/>
    <property type="match status" value="1"/>
</dbReference>
<comment type="similarity">
    <text evidence="2 7">Belongs to the peptidase M14 family.</text>
</comment>
<dbReference type="RefSeq" id="WP_289366111.1">
    <property type="nucleotide sequence ID" value="NZ_JAUCBP010000011.1"/>
</dbReference>
<keyword evidence="9" id="KW-0121">Carboxypeptidase</keyword>
<protein>
    <submittedName>
        <fullName evidence="9">M14 family zinc carboxypeptidase</fullName>
    </submittedName>
</protein>
<dbReference type="PANTHER" id="PTHR11705">
    <property type="entry name" value="PROTEASE FAMILY M14 CARBOXYPEPTIDASE A,B"/>
    <property type="match status" value="1"/>
</dbReference>
<dbReference type="PANTHER" id="PTHR11705:SF143">
    <property type="entry name" value="SLL0236 PROTEIN"/>
    <property type="match status" value="1"/>
</dbReference>
<dbReference type="GO" id="GO:0004180">
    <property type="term" value="F:carboxypeptidase activity"/>
    <property type="evidence" value="ECO:0007669"/>
    <property type="project" value="UniProtKB-KW"/>
</dbReference>
<feature type="domain" description="Peptidase M14" evidence="8">
    <location>
        <begin position="15"/>
        <end position="268"/>
    </location>
</feature>
<accession>A0ABT7T138</accession>
<evidence type="ECO:0000256" key="4">
    <source>
        <dbReference type="ARBA" id="ARBA00022801"/>
    </source>
</evidence>
<sequence length="435" mass="48893">MDWIVHHYWPELDRKHVRRADIEPILEHFRSRPEINIQLLGHSVQQRPIELVSIGRGKQVVLAWTQMHGDEPTATAAVFDIIEQLLSDNRSLVTQVLNHFTLHFIPMLNPDGAERKTRENAQGIDINRDARKRCSPEAQILHNAVSKLRPDIAFNLHDQNRYYGVGNTDELSTIAFLAPPFDQEQSVNHARGRAMSLIAVMRQVLEARINGHVARYMDEYSPRCFGDTIAAMGASTLLIESGEFPNDPNRQTARAMNRLAIFTALDAVSQNTWQDVGEADYFAIPANNENHWGDIVLRNVTFAGNANSVEFQTDMLIRKVEGEYQVAEIGDLADQRGITELGCDQLTLSRGEPYRVSEPLTLDDLAYRAILKNGYSHFIDTNDNLAVRTELPVFSTTQPLPTTFHKLPAIGILSTAGSPRYAVLGRKVVELEGEP</sequence>
<comment type="cofactor">
    <cofactor evidence="1">
        <name>Zn(2+)</name>
        <dbReference type="ChEBI" id="CHEBI:29105"/>
    </cofactor>
</comment>
<evidence type="ECO:0000259" key="8">
    <source>
        <dbReference type="PROSITE" id="PS52035"/>
    </source>
</evidence>
<dbReference type="EMBL" id="JAUCBP010000011">
    <property type="protein sequence ID" value="MDM7861524.1"/>
    <property type="molecule type" value="Genomic_DNA"/>
</dbReference>
<keyword evidence="6" id="KW-0482">Metalloprotease</keyword>
<name>A0ABT7T138_9ALTE</name>
<dbReference type="InterPro" id="IPR000834">
    <property type="entry name" value="Peptidase_M14"/>
</dbReference>